<dbReference type="Pfam" id="PF25461">
    <property type="entry name" value="Beta-barrel_SelB"/>
    <property type="match status" value="1"/>
</dbReference>
<dbReference type="InterPro" id="IPR015191">
    <property type="entry name" value="SelB_WHD4"/>
</dbReference>
<dbReference type="InterPro" id="IPR036388">
    <property type="entry name" value="WH-like_DNA-bd_sf"/>
</dbReference>
<evidence type="ECO:0000313" key="6">
    <source>
        <dbReference type="Proteomes" id="UP000619479"/>
    </source>
</evidence>
<dbReference type="InterPro" id="IPR000795">
    <property type="entry name" value="T_Tr_GTP-bd_dom"/>
</dbReference>
<dbReference type="Gene3D" id="1.10.10.10">
    <property type="entry name" value="Winged helix-like DNA-binding domain superfamily/Winged helix DNA-binding domain"/>
    <property type="match status" value="1"/>
</dbReference>
<dbReference type="Proteomes" id="UP000619479">
    <property type="component" value="Unassembled WGS sequence"/>
</dbReference>
<dbReference type="Pfam" id="PF00009">
    <property type="entry name" value="GTP_EFTU"/>
    <property type="match status" value="1"/>
</dbReference>
<dbReference type="AlphaFoldDB" id="A0A919MFC5"/>
<dbReference type="InterPro" id="IPR050055">
    <property type="entry name" value="EF-Tu_GTPase"/>
</dbReference>
<keyword evidence="5" id="KW-0648">Protein biosynthesis</keyword>
<dbReference type="InterPro" id="IPR009000">
    <property type="entry name" value="Transl_B-barrel_sf"/>
</dbReference>
<dbReference type="InterPro" id="IPR057335">
    <property type="entry name" value="Beta-barrel_SelB"/>
</dbReference>
<feature type="domain" description="Selenocysteine-specific elongation factor beta-barrel" evidence="4">
    <location>
        <begin position="244"/>
        <end position="319"/>
    </location>
</feature>
<comment type="caution">
    <text evidence="5">The sequence shown here is derived from an EMBL/GenBank/DDBJ whole genome shotgun (WGS) entry which is preliminary data.</text>
</comment>
<dbReference type="GO" id="GO:0003723">
    <property type="term" value="F:RNA binding"/>
    <property type="evidence" value="ECO:0007669"/>
    <property type="project" value="InterPro"/>
</dbReference>
<keyword evidence="5" id="KW-0251">Elongation factor</keyword>
<sequence length="555" mass="58169">MEPDRWAEERRRGMTIDLGFAWTGLESGATVAFVDVPGHERFVPNMLAGVGPVPAAMIVVAADEGWKPQSAEHLAALDALGVRHGLLVVTRSDLAGPGPATTAALAEIAATSLGEVEAVAVSGVTGDGLPKLRSALDRLVERLPDADGDAAVRLWIDRAFTIKGAGTVVTGTLGAGTLRVGDELELTGSDRPVRVRGLQSLGQPASVVPGVARVAVNLRGVDKDTVGRGEALLTPGRFRPTELIDVRVHGDATVGLPSTLTLHVGSAAVPVRVRPLGPDTARLRLGRALPLRIGDRALLRDPGRHHVVGGVTVLDVAPPGLRRRGAAAARAAELDGMSGVADLAGELRRRRLAHRDELERMGVPLGEPVAGEWLADPAYWASLGSQLIGVVEDHAAKNPLETGIPVEELRHRLGLPDRELVTALVRSPLTVQGGRVAPGGRSLPAELVQAVEKAFEDSPPFVAPETYRLAELGLGARQLAAAVRLGLLVQLAPNVVLRAGAPAAAAEVLAAIPQPFTLSEARQALGTSRRVAVPLLELLDRTGVTRRLADDRRTV</sequence>
<evidence type="ECO:0000313" key="5">
    <source>
        <dbReference type="EMBL" id="GID69081.1"/>
    </source>
</evidence>
<dbReference type="InterPro" id="IPR036390">
    <property type="entry name" value="WH_DNA-bd_sf"/>
</dbReference>
<evidence type="ECO:0000256" key="1">
    <source>
        <dbReference type="ARBA" id="ARBA00023134"/>
    </source>
</evidence>
<reference evidence="5" key="1">
    <citation type="submission" date="2021-01" db="EMBL/GenBank/DDBJ databases">
        <title>Whole genome shotgun sequence of Actinoplanes cyaneus NBRC 14990.</title>
        <authorList>
            <person name="Komaki H."/>
            <person name="Tamura T."/>
        </authorList>
    </citation>
    <scope>NUCLEOTIDE SEQUENCE</scope>
    <source>
        <strain evidence="5">NBRC 14990</strain>
    </source>
</reference>
<keyword evidence="1" id="KW-0547">Nucleotide-binding</keyword>
<dbReference type="PANTHER" id="PTHR43721">
    <property type="entry name" value="ELONGATION FACTOR TU-RELATED"/>
    <property type="match status" value="1"/>
</dbReference>
<dbReference type="GO" id="GO:0005525">
    <property type="term" value="F:GTP binding"/>
    <property type="evidence" value="ECO:0007669"/>
    <property type="project" value="UniProtKB-KW"/>
</dbReference>
<dbReference type="GO" id="GO:0003746">
    <property type="term" value="F:translation elongation factor activity"/>
    <property type="evidence" value="ECO:0007669"/>
    <property type="project" value="UniProtKB-KW"/>
</dbReference>
<gene>
    <name evidence="5" type="primary">selB</name>
    <name evidence="5" type="ORF">Acy02nite_69620</name>
</gene>
<feature type="domain" description="Elongation factor SelB fourth winged-helix" evidence="3">
    <location>
        <begin position="510"/>
        <end position="553"/>
    </location>
</feature>
<evidence type="ECO:0000259" key="2">
    <source>
        <dbReference type="Pfam" id="PF00009"/>
    </source>
</evidence>
<dbReference type="SUPFAM" id="SSF50447">
    <property type="entry name" value="Translation proteins"/>
    <property type="match status" value="1"/>
</dbReference>
<organism evidence="5 6">
    <name type="scientific">Actinoplanes cyaneus</name>
    <dbReference type="NCBI Taxonomy" id="52696"/>
    <lineage>
        <taxon>Bacteria</taxon>
        <taxon>Bacillati</taxon>
        <taxon>Actinomycetota</taxon>
        <taxon>Actinomycetes</taxon>
        <taxon>Micromonosporales</taxon>
        <taxon>Micromonosporaceae</taxon>
        <taxon>Actinoplanes</taxon>
    </lineage>
</organism>
<protein>
    <submittedName>
        <fullName evidence="5">Selenocysteine-specific translation elongation factor</fullName>
    </submittedName>
</protein>
<evidence type="ECO:0000259" key="3">
    <source>
        <dbReference type="Pfam" id="PF09107"/>
    </source>
</evidence>
<dbReference type="Pfam" id="PF09107">
    <property type="entry name" value="WHD_3rd_SelB"/>
    <property type="match status" value="1"/>
</dbReference>
<dbReference type="Gene3D" id="2.40.30.10">
    <property type="entry name" value="Translation factors"/>
    <property type="match status" value="1"/>
</dbReference>
<dbReference type="SUPFAM" id="SSF52540">
    <property type="entry name" value="P-loop containing nucleoside triphosphate hydrolases"/>
    <property type="match status" value="1"/>
</dbReference>
<name>A0A919MFC5_9ACTN</name>
<keyword evidence="1" id="KW-0342">GTP-binding</keyword>
<dbReference type="GO" id="GO:0003924">
    <property type="term" value="F:GTPase activity"/>
    <property type="evidence" value="ECO:0007669"/>
    <property type="project" value="InterPro"/>
</dbReference>
<keyword evidence="6" id="KW-1185">Reference proteome</keyword>
<dbReference type="EMBL" id="BOMH01000058">
    <property type="protein sequence ID" value="GID69081.1"/>
    <property type="molecule type" value="Genomic_DNA"/>
</dbReference>
<evidence type="ECO:0000259" key="4">
    <source>
        <dbReference type="Pfam" id="PF25461"/>
    </source>
</evidence>
<dbReference type="GO" id="GO:0001514">
    <property type="term" value="P:selenocysteine incorporation"/>
    <property type="evidence" value="ECO:0007669"/>
    <property type="project" value="InterPro"/>
</dbReference>
<dbReference type="PANTHER" id="PTHR43721:SF11">
    <property type="entry name" value="SELENOCYSTEINE-SPECIFIC ELONGATION FACTOR"/>
    <property type="match status" value="1"/>
</dbReference>
<accession>A0A919MFC5</accession>
<proteinExistence type="predicted"/>
<dbReference type="GO" id="GO:0005737">
    <property type="term" value="C:cytoplasm"/>
    <property type="evidence" value="ECO:0007669"/>
    <property type="project" value="InterPro"/>
</dbReference>
<feature type="domain" description="Tr-type G" evidence="2">
    <location>
        <begin position="4"/>
        <end position="141"/>
    </location>
</feature>
<dbReference type="SUPFAM" id="SSF46785">
    <property type="entry name" value="Winged helix' DNA-binding domain"/>
    <property type="match status" value="1"/>
</dbReference>
<dbReference type="InterPro" id="IPR027417">
    <property type="entry name" value="P-loop_NTPase"/>
</dbReference>
<dbReference type="Gene3D" id="3.40.50.300">
    <property type="entry name" value="P-loop containing nucleotide triphosphate hydrolases"/>
    <property type="match status" value="1"/>
</dbReference>